<proteinExistence type="predicted"/>
<dbReference type="HOGENOM" id="CLU_1833812_0_0_10"/>
<feature type="compositionally biased region" description="Acidic residues" evidence="1">
    <location>
        <begin position="130"/>
        <end position="145"/>
    </location>
</feature>
<accession>J1I5A9</accession>
<dbReference type="AlphaFoldDB" id="J1I5A9"/>
<protein>
    <submittedName>
        <fullName evidence="2">Uncharacterized protein</fullName>
    </submittedName>
</protein>
<gene>
    <name evidence="2" type="ORF">SapgrDRAFT_2282</name>
</gene>
<feature type="region of interest" description="Disordered" evidence="1">
    <location>
        <begin position="121"/>
        <end position="145"/>
    </location>
</feature>
<dbReference type="RefSeq" id="WP_002659634.1">
    <property type="nucleotide sequence ID" value="NZ_JH719942.1"/>
</dbReference>
<dbReference type="EMBL" id="JH719942">
    <property type="protein sequence ID" value="EJF53955.1"/>
    <property type="molecule type" value="Genomic_DNA"/>
</dbReference>
<evidence type="ECO:0000313" key="2">
    <source>
        <dbReference type="EMBL" id="EJF53955.1"/>
    </source>
</evidence>
<name>J1I5A9_9BACT</name>
<organism evidence="2 3">
    <name type="scientific">Saprospira grandis DSM 2844</name>
    <dbReference type="NCBI Taxonomy" id="694433"/>
    <lineage>
        <taxon>Bacteria</taxon>
        <taxon>Pseudomonadati</taxon>
        <taxon>Bacteroidota</taxon>
        <taxon>Saprospiria</taxon>
        <taxon>Saprospirales</taxon>
        <taxon>Saprospiraceae</taxon>
        <taxon>Saprospira</taxon>
    </lineage>
</organism>
<sequence length="145" mass="17169">MRRNNMDDPRLREAAIQKPIEAIRQMYLDQNGFSEPMVDKMKALREMYIELEQPTLVKSVRLVYEYAESKDWTFSLAAWEEENDISSLEYYLDLLTNPGNKYNREEIRELNDYLKATLKGEEVEFRPGADDEEEEEATEENTEEA</sequence>
<evidence type="ECO:0000256" key="1">
    <source>
        <dbReference type="SAM" id="MobiDB-lite"/>
    </source>
</evidence>
<dbReference type="Proteomes" id="UP000005113">
    <property type="component" value="Unassembled WGS sequence"/>
</dbReference>
<reference evidence="3" key="1">
    <citation type="journal article" date="2012" name="Stand. Genomic Sci.">
        <title>Permanent draft genome sequence of the gliding predator Saprospira grandis strain Sa g1 (= HR1).</title>
        <authorList>
            <person name="Mavromatis K."/>
            <person name="Chertkov O."/>
            <person name="Lapidus A."/>
            <person name="Nolan M."/>
            <person name="Lucas S."/>
            <person name="Tice H."/>
            <person name="Del Rio T.G."/>
            <person name="Cheng J.F."/>
            <person name="Han C."/>
            <person name="Tapia R."/>
            <person name="Bruce D."/>
            <person name="Goodwin L.A."/>
            <person name="Pitluck S."/>
            <person name="Huntemann M."/>
            <person name="Liolios K."/>
            <person name="Pagani I."/>
            <person name="Ivanova N."/>
            <person name="Mikhailova N."/>
            <person name="Pati A."/>
            <person name="Chen A."/>
            <person name="Palaniappan K."/>
            <person name="Land M."/>
            <person name="Brambilla E.M."/>
            <person name="Rohde M."/>
            <person name="Spring S."/>
            <person name="Goker M."/>
            <person name="Detter J.C."/>
            <person name="Bristow J."/>
            <person name="Eisen J.A."/>
            <person name="Markowitz V."/>
            <person name="Hugenholtz P."/>
            <person name="Kyrpides N.C."/>
            <person name="Klenk H.P."/>
            <person name="Woyke T."/>
        </authorList>
    </citation>
    <scope>NUCLEOTIDE SEQUENCE [LARGE SCALE GENOMIC DNA]</scope>
    <source>
        <strain evidence="3">DSM 2844</strain>
    </source>
</reference>
<evidence type="ECO:0000313" key="3">
    <source>
        <dbReference type="Proteomes" id="UP000005113"/>
    </source>
</evidence>